<organism evidence="1 2">
    <name type="scientific">Photobacterium sanguinicancri</name>
    <dbReference type="NCBI Taxonomy" id="875932"/>
    <lineage>
        <taxon>Bacteria</taxon>
        <taxon>Pseudomonadati</taxon>
        <taxon>Pseudomonadota</taxon>
        <taxon>Gammaproteobacteria</taxon>
        <taxon>Vibrionales</taxon>
        <taxon>Vibrionaceae</taxon>
        <taxon>Photobacterium</taxon>
    </lineage>
</organism>
<protein>
    <submittedName>
        <fullName evidence="1">Methyl-accepting chemotaxis protein</fullName>
    </submittedName>
</protein>
<reference evidence="1 2" key="1">
    <citation type="journal article" date="2016" name="Antonie Van Leeuwenhoek">
        <title>Photobacterium sanguinicancri sp. nov. isolated from marine animals.</title>
        <authorList>
            <person name="Gomez-Gil B."/>
            <person name="Roque A."/>
            <person name="Rotllant G."/>
            <person name="Romalde J.L."/>
            <person name="Doce A."/>
            <person name="Eggermont M."/>
            <person name="Defoirdt T."/>
        </authorList>
    </citation>
    <scope>NUCLEOTIDE SEQUENCE [LARGE SCALE GENOMIC DNA]</scope>
    <source>
        <strain evidence="1 2">CAIM 1827</strain>
    </source>
</reference>
<feature type="non-terminal residue" evidence="1">
    <location>
        <position position="122"/>
    </location>
</feature>
<dbReference type="EMBL" id="NOIF01000505">
    <property type="protein sequence ID" value="OZS41254.1"/>
    <property type="molecule type" value="Genomic_DNA"/>
</dbReference>
<proteinExistence type="predicted"/>
<keyword evidence="2" id="KW-1185">Reference proteome</keyword>
<evidence type="ECO:0000313" key="1">
    <source>
        <dbReference type="EMBL" id="OZS41254.1"/>
    </source>
</evidence>
<accession>A0ABX4FQP9</accession>
<gene>
    <name evidence="1" type="ORF">ASV53_24840</name>
</gene>
<evidence type="ECO:0000313" key="2">
    <source>
        <dbReference type="Proteomes" id="UP000215999"/>
    </source>
</evidence>
<sequence length="122" mass="12696">MSLARAIRIAGVALLSLMVVSGGSGIAAAWLQSAALERQNEAGALLANHELADMMHDAIRSDVLAAFESTTPHSGIKMDDVVKDFDEHLKALRDGIAADGSYTGSADVAAVTTKLVAPMEAY</sequence>
<name>A0ABX4FQP9_9GAMM</name>
<comment type="caution">
    <text evidence="1">The sequence shown here is derived from an EMBL/GenBank/DDBJ whole genome shotgun (WGS) entry which is preliminary data.</text>
</comment>
<dbReference type="Proteomes" id="UP000215999">
    <property type="component" value="Unassembled WGS sequence"/>
</dbReference>